<dbReference type="PANTHER" id="PTHR12358:SF54">
    <property type="entry name" value="SPHINGOSINE KINASE RELATED PROTEIN"/>
    <property type="match status" value="1"/>
</dbReference>
<keyword evidence="4" id="KW-0067">ATP-binding</keyword>
<sequence>MHFWLIANAKAGDGSRGQAFWLDHLRQAGLTNVTLCDLGDDDWESQVRPGDRVLVAGGDGSVSRLARVCLEREATLGVLPSGTANDFARNLSLPEDPEALCRLMISGAPRRVDVAWIGEHLFLNVVHIGLGTLPTTQASPRLKQWFGRFSYLAVLLRKLKLQRGFKATIEHAEGRSRERWLTIAIASGAYFGGGQRIPNASLTDGRLTLAAIRHGSLPRLLRLLLITRFTSQPLENEEAVLTLAPTDCRIRLAQHKLVTADGERLGRFKELRFTTTPRALSVIGEPQ</sequence>
<keyword evidence="1" id="KW-0808">Transferase</keyword>
<evidence type="ECO:0000256" key="3">
    <source>
        <dbReference type="ARBA" id="ARBA00022777"/>
    </source>
</evidence>
<organism evidence="6 7">
    <name type="scientific">Billgrantia gudaonensis</name>
    <dbReference type="NCBI Taxonomy" id="376427"/>
    <lineage>
        <taxon>Bacteria</taxon>
        <taxon>Pseudomonadati</taxon>
        <taxon>Pseudomonadota</taxon>
        <taxon>Gammaproteobacteria</taxon>
        <taxon>Oceanospirillales</taxon>
        <taxon>Halomonadaceae</taxon>
        <taxon>Billgrantia</taxon>
    </lineage>
</organism>
<dbReference type="SMART" id="SM00046">
    <property type="entry name" value="DAGKc"/>
    <property type="match status" value="1"/>
</dbReference>
<dbReference type="GO" id="GO:0005524">
    <property type="term" value="F:ATP binding"/>
    <property type="evidence" value="ECO:0007669"/>
    <property type="project" value="UniProtKB-KW"/>
</dbReference>
<evidence type="ECO:0000256" key="2">
    <source>
        <dbReference type="ARBA" id="ARBA00022741"/>
    </source>
</evidence>
<evidence type="ECO:0000256" key="4">
    <source>
        <dbReference type="ARBA" id="ARBA00022840"/>
    </source>
</evidence>
<accession>A0A1G8ZJY8</accession>
<dbReference type="AlphaFoldDB" id="A0A1G8ZJY8"/>
<gene>
    <name evidence="6" type="ORF">SAMN04487954_11248</name>
</gene>
<dbReference type="Proteomes" id="UP000198525">
    <property type="component" value="Unassembled WGS sequence"/>
</dbReference>
<keyword evidence="7" id="KW-1185">Reference proteome</keyword>
<dbReference type="SUPFAM" id="SSF111331">
    <property type="entry name" value="NAD kinase/diacylglycerol kinase-like"/>
    <property type="match status" value="1"/>
</dbReference>
<proteinExistence type="predicted"/>
<dbReference type="Pfam" id="PF19279">
    <property type="entry name" value="YegS_C"/>
    <property type="match status" value="1"/>
</dbReference>
<dbReference type="PANTHER" id="PTHR12358">
    <property type="entry name" value="SPHINGOSINE KINASE"/>
    <property type="match status" value="1"/>
</dbReference>
<dbReference type="Pfam" id="PF00781">
    <property type="entry name" value="DAGK_cat"/>
    <property type="match status" value="1"/>
</dbReference>
<dbReference type="EMBL" id="FNES01000012">
    <property type="protein sequence ID" value="SDK15439.1"/>
    <property type="molecule type" value="Genomic_DNA"/>
</dbReference>
<dbReference type="InterPro" id="IPR017438">
    <property type="entry name" value="ATP-NAD_kinase_N"/>
</dbReference>
<evidence type="ECO:0000256" key="1">
    <source>
        <dbReference type="ARBA" id="ARBA00022679"/>
    </source>
</evidence>
<feature type="domain" description="DAGKc" evidence="5">
    <location>
        <begin position="51"/>
        <end position="120"/>
    </location>
</feature>
<dbReference type="InterPro" id="IPR016064">
    <property type="entry name" value="NAD/diacylglycerol_kinase_sf"/>
</dbReference>
<dbReference type="PROSITE" id="PS50146">
    <property type="entry name" value="DAGK"/>
    <property type="match status" value="1"/>
</dbReference>
<evidence type="ECO:0000313" key="6">
    <source>
        <dbReference type="EMBL" id="SDK15439.1"/>
    </source>
</evidence>
<evidence type="ECO:0000259" key="5">
    <source>
        <dbReference type="PROSITE" id="PS50146"/>
    </source>
</evidence>
<dbReference type="GO" id="GO:0016301">
    <property type="term" value="F:kinase activity"/>
    <property type="evidence" value="ECO:0007669"/>
    <property type="project" value="UniProtKB-KW"/>
</dbReference>
<name>A0A1G8ZJY8_9GAMM</name>
<dbReference type="Gene3D" id="2.60.200.40">
    <property type="match status" value="1"/>
</dbReference>
<protein>
    <submittedName>
        <fullName evidence="6">Lipid kinase, YegS/Rv2252/BmrU family</fullName>
    </submittedName>
</protein>
<keyword evidence="3 6" id="KW-0418">Kinase</keyword>
<evidence type="ECO:0000313" key="7">
    <source>
        <dbReference type="Proteomes" id="UP000198525"/>
    </source>
</evidence>
<dbReference type="InterPro" id="IPR045540">
    <property type="entry name" value="YegS/DAGK_C"/>
</dbReference>
<dbReference type="Gene3D" id="3.40.50.10330">
    <property type="entry name" value="Probable inorganic polyphosphate/atp-NAD kinase, domain 1"/>
    <property type="match status" value="1"/>
</dbReference>
<keyword evidence="2" id="KW-0547">Nucleotide-binding</keyword>
<reference evidence="6 7" key="1">
    <citation type="submission" date="2016-10" db="EMBL/GenBank/DDBJ databases">
        <authorList>
            <person name="de Groot N.N."/>
        </authorList>
    </citation>
    <scope>NUCLEOTIDE SEQUENCE [LARGE SCALE GENOMIC DNA]</scope>
    <source>
        <strain evidence="6 7">CGMCC 1.6133</strain>
    </source>
</reference>
<dbReference type="OrthoDB" id="142078at2"/>
<dbReference type="STRING" id="376427.SAMN04487954_11248"/>
<dbReference type="InterPro" id="IPR050187">
    <property type="entry name" value="Lipid_Phosphate_FormReg"/>
</dbReference>
<dbReference type="InterPro" id="IPR001206">
    <property type="entry name" value="Diacylglycerol_kinase_cat_dom"/>
</dbReference>
<dbReference type="RefSeq" id="WP_089687200.1">
    <property type="nucleotide sequence ID" value="NZ_FNES01000012.1"/>
</dbReference>